<gene>
    <name evidence="2" type="ORF">GPL26_03795</name>
</gene>
<name>A0AA41FCE5_9FIRM</name>
<feature type="domain" description="VOC" evidence="1">
    <location>
        <begin position="7"/>
        <end position="142"/>
    </location>
</feature>
<dbReference type="AlphaFoldDB" id="A0AA41FCE5"/>
<evidence type="ECO:0000259" key="1">
    <source>
        <dbReference type="PROSITE" id="PS51819"/>
    </source>
</evidence>
<dbReference type="EMBL" id="WQPS01000004">
    <property type="protein sequence ID" value="MBT9808763.1"/>
    <property type="molecule type" value="Genomic_DNA"/>
</dbReference>
<proteinExistence type="predicted"/>
<dbReference type="SUPFAM" id="SSF54593">
    <property type="entry name" value="Glyoxalase/Bleomycin resistance protein/Dihydroxybiphenyl dioxygenase"/>
    <property type="match status" value="1"/>
</dbReference>
<organism evidence="2 3">
    <name type="scientific">Enterocloster citroniae</name>
    <dbReference type="NCBI Taxonomy" id="358743"/>
    <lineage>
        <taxon>Bacteria</taxon>
        <taxon>Bacillati</taxon>
        <taxon>Bacillota</taxon>
        <taxon>Clostridia</taxon>
        <taxon>Lachnospirales</taxon>
        <taxon>Lachnospiraceae</taxon>
        <taxon>Enterocloster</taxon>
    </lineage>
</organism>
<dbReference type="InterPro" id="IPR029068">
    <property type="entry name" value="Glyas_Bleomycin-R_OHBP_Dase"/>
</dbReference>
<accession>A0AA41FCE5</accession>
<dbReference type="Gene3D" id="3.10.180.10">
    <property type="entry name" value="2,3-Dihydroxybiphenyl 1,2-Dioxygenase, domain 1"/>
    <property type="match status" value="1"/>
</dbReference>
<dbReference type="InterPro" id="IPR037523">
    <property type="entry name" value="VOC_core"/>
</dbReference>
<evidence type="ECO:0000313" key="2">
    <source>
        <dbReference type="EMBL" id="MBT9808763.1"/>
    </source>
</evidence>
<sequence>MGQIFRGLAHIGLFTDDYKNTMHFYTEQLPFQIIKETVEEHEGDTSGYYPMQWALIELNGLYLEIMQCANQACVENGVAGAFNHLGISVSDLDRAIDELKHKGIEDDRFEAVAVNGQLFPGHVYRSCRIKGANGELIGLYEMDNQNFFDF</sequence>
<dbReference type="PROSITE" id="PS51819">
    <property type="entry name" value="VOC"/>
    <property type="match status" value="1"/>
</dbReference>
<comment type="caution">
    <text evidence="2">The sequence shown here is derived from an EMBL/GenBank/DDBJ whole genome shotgun (WGS) entry which is preliminary data.</text>
</comment>
<dbReference type="Proteomes" id="UP000708338">
    <property type="component" value="Unassembled WGS sequence"/>
</dbReference>
<dbReference type="Pfam" id="PF00903">
    <property type="entry name" value="Glyoxalase"/>
    <property type="match status" value="1"/>
</dbReference>
<protein>
    <recommendedName>
        <fullName evidence="1">VOC domain-containing protein</fullName>
    </recommendedName>
</protein>
<evidence type="ECO:0000313" key="3">
    <source>
        <dbReference type="Proteomes" id="UP000708338"/>
    </source>
</evidence>
<dbReference type="RefSeq" id="WP_007859964.1">
    <property type="nucleotide sequence ID" value="NZ_CABJDD010000002.1"/>
</dbReference>
<reference evidence="2" key="1">
    <citation type="journal article" date="2021" name="Gut Microbes">
        <title>A synthetic consortium of 100 gut commensals modulates the composition and function in a colon model of the microbiome of elderly subjects.</title>
        <authorList>
            <person name="Perez M."/>
            <person name="Ntemiri A."/>
            <person name="Tan H."/>
            <person name="Harris H.M.B."/>
            <person name="Roager H.M."/>
            <person name="Ribiere C."/>
            <person name="O'Toole P.W."/>
        </authorList>
    </citation>
    <scope>NUCLEOTIDE SEQUENCE</scope>
    <source>
        <strain evidence="2">MCC335</strain>
    </source>
</reference>
<dbReference type="InterPro" id="IPR004360">
    <property type="entry name" value="Glyas_Fos-R_dOase_dom"/>
</dbReference>